<name>A0A917WQV3_9ACTN</name>
<dbReference type="Proteomes" id="UP000642070">
    <property type="component" value="Unassembled WGS sequence"/>
</dbReference>
<dbReference type="Gene3D" id="3.40.1740.10">
    <property type="entry name" value="VC0467-like"/>
    <property type="match status" value="1"/>
</dbReference>
<dbReference type="GO" id="GO:0004197">
    <property type="term" value="F:cysteine-type endopeptidase activity"/>
    <property type="evidence" value="ECO:0007669"/>
    <property type="project" value="InterPro"/>
</dbReference>
<dbReference type="SUPFAM" id="SSF52129">
    <property type="entry name" value="Caspase-like"/>
    <property type="match status" value="1"/>
</dbReference>
<evidence type="ECO:0000313" key="2">
    <source>
        <dbReference type="EMBL" id="GGM22104.1"/>
    </source>
</evidence>
<proteinExistence type="predicted"/>
<dbReference type="Gene3D" id="3.40.50.1460">
    <property type="match status" value="1"/>
</dbReference>
<dbReference type="Pfam" id="PF00656">
    <property type="entry name" value="Peptidase_C14"/>
    <property type="match status" value="1"/>
</dbReference>
<dbReference type="EMBL" id="BMPI01000009">
    <property type="protein sequence ID" value="GGM22104.1"/>
    <property type="molecule type" value="Genomic_DNA"/>
</dbReference>
<dbReference type="GO" id="GO:0006508">
    <property type="term" value="P:proteolysis"/>
    <property type="evidence" value="ECO:0007669"/>
    <property type="project" value="InterPro"/>
</dbReference>
<comment type="caution">
    <text evidence="2">The sequence shown here is derived from an EMBL/GenBank/DDBJ whole genome shotgun (WGS) entry which is preliminary data.</text>
</comment>
<protein>
    <recommendedName>
        <fullName evidence="1">Peptidase C14 caspase domain-containing protein</fullName>
    </recommendedName>
</protein>
<dbReference type="NCBIfam" id="NF047832">
    <property type="entry name" value="caspase_w_EACC1"/>
    <property type="match status" value="1"/>
</dbReference>
<dbReference type="Pfam" id="PF02622">
    <property type="entry name" value="DUF179"/>
    <property type="match status" value="1"/>
</dbReference>
<evidence type="ECO:0000259" key="1">
    <source>
        <dbReference type="Pfam" id="PF00656"/>
    </source>
</evidence>
<sequence length="426" mass="45611">MSDLADPRASRAVLIGGGRYGSLPEVPAVTRNLAGLSGVLADADLWGLASEHCTVLADHDDPRLVGRELRRAADEAQPEGMLVVYYAGHGLVDPIDGSLVLALRDTDPAVPHEAGLPFEHLRRAVAGSRARRRLVILDCCYAGRAAGHMAAGESGTQVVADQAGTDETCLLVSAPRNRTAQAPPGEPYTAFTGELLRVLRGGLPDRPALLDVRTVWREVTARLRERGFELPELRAGNAGDELVLVRNAARHHRDLVGRIVVATAAVDDRDLRQAVVLILRHDRARGAVGVRINAPSSAPLPAEIPSGWRRLLTPPAVVFDAGPLSRAEGFIAVGRLRPDVEPPLGYRPVRERLGVVALSAEPEPLTPVIAGLRLFSGYLGWGPEQLEADIDGGLLLLSDADVREVLSSRPRELWTTLHARARGDAG</sequence>
<organism evidence="2 3">
    <name type="scientific">Dactylosporangium sucinum</name>
    <dbReference type="NCBI Taxonomy" id="1424081"/>
    <lineage>
        <taxon>Bacteria</taxon>
        <taxon>Bacillati</taxon>
        <taxon>Actinomycetota</taxon>
        <taxon>Actinomycetes</taxon>
        <taxon>Micromonosporales</taxon>
        <taxon>Micromonosporaceae</taxon>
        <taxon>Dactylosporangium</taxon>
    </lineage>
</organism>
<reference evidence="2" key="2">
    <citation type="submission" date="2020-09" db="EMBL/GenBank/DDBJ databases">
        <authorList>
            <person name="Sun Q."/>
            <person name="Ohkuma M."/>
        </authorList>
    </citation>
    <scope>NUCLEOTIDE SEQUENCE</scope>
    <source>
        <strain evidence="2">JCM 19831</strain>
    </source>
</reference>
<dbReference type="InterPro" id="IPR011600">
    <property type="entry name" value="Pept_C14_caspase"/>
</dbReference>
<dbReference type="InterPro" id="IPR029030">
    <property type="entry name" value="Caspase-like_dom_sf"/>
</dbReference>
<dbReference type="RefSeq" id="WP_190249851.1">
    <property type="nucleotide sequence ID" value="NZ_BMPI01000009.1"/>
</dbReference>
<keyword evidence="3" id="KW-1185">Reference proteome</keyword>
<evidence type="ECO:0000313" key="3">
    <source>
        <dbReference type="Proteomes" id="UP000642070"/>
    </source>
</evidence>
<reference evidence="2" key="1">
    <citation type="journal article" date="2014" name="Int. J. Syst. Evol. Microbiol.">
        <title>Complete genome sequence of Corynebacterium casei LMG S-19264T (=DSM 44701T), isolated from a smear-ripened cheese.</title>
        <authorList>
            <consortium name="US DOE Joint Genome Institute (JGI-PGF)"/>
            <person name="Walter F."/>
            <person name="Albersmeier A."/>
            <person name="Kalinowski J."/>
            <person name="Ruckert C."/>
        </authorList>
    </citation>
    <scope>NUCLEOTIDE SEQUENCE</scope>
    <source>
        <strain evidence="2">JCM 19831</strain>
    </source>
</reference>
<feature type="domain" description="Peptidase C14 caspase" evidence="1">
    <location>
        <begin position="66"/>
        <end position="231"/>
    </location>
</feature>
<dbReference type="AlphaFoldDB" id="A0A917WQV3"/>
<accession>A0A917WQV3</accession>
<dbReference type="InterPro" id="IPR003774">
    <property type="entry name" value="AlgH-like"/>
</dbReference>
<gene>
    <name evidence="2" type="ORF">GCM10007977_024080</name>
</gene>
<dbReference type="SUPFAM" id="SSF143456">
    <property type="entry name" value="VC0467-like"/>
    <property type="match status" value="1"/>
</dbReference>